<dbReference type="AlphaFoldDB" id="A0AAV9X4F7"/>
<dbReference type="EMBL" id="JAVHJO010000010">
    <property type="protein sequence ID" value="KAK6535617.1"/>
    <property type="molecule type" value="Genomic_DNA"/>
</dbReference>
<gene>
    <name evidence="1" type="ORF">TWF694_002072</name>
</gene>
<dbReference type="InterPro" id="IPR029063">
    <property type="entry name" value="SAM-dependent_MTases_sf"/>
</dbReference>
<dbReference type="SUPFAM" id="SSF53335">
    <property type="entry name" value="S-adenosyl-L-methionine-dependent methyltransferases"/>
    <property type="match status" value="1"/>
</dbReference>
<organism evidence="1 2">
    <name type="scientific">Orbilia ellipsospora</name>
    <dbReference type="NCBI Taxonomy" id="2528407"/>
    <lineage>
        <taxon>Eukaryota</taxon>
        <taxon>Fungi</taxon>
        <taxon>Dikarya</taxon>
        <taxon>Ascomycota</taxon>
        <taxon>Pezizomycotina</taxon>
        <taxon>Orbiliomycetes</taxon>
        <taxon>Orbiliales</taxon>
        <taxon>Orbiliaceae</taxon>
        <taxon>Orbilia</taxon>
    </lineage>
</organism>
<sequence length="309" mass="34315">MVLTGDTNSGRSAPNHQKLYLLSQNRDTEAARSSLAIFHELVKQLFSTDILDADALEDLKTKARAEGRSLKIADLGTGTACWPLEVAEILAAKNIDAQIDGYDITEEKYPLNISEKYENVGLKIWDINEPPTEDMIGQYDYVHMRLFAGVLAIRQVPLVLDHTLKLLKPGGYHDWIDITVSKGKFGVGNPNLEKALNYTAQLFEATGKDSNIPHNLESYMKGTGYNIVKSIYQDMQGSTLEMQQAMTRFSMPGCLDAIRNAMKHDRLKGVIPMADDEEVGKFIIAANEELQNGATSMIPVRRVLGQKLA</sequence>
<evidence type="ECO:0000313" key="1">
    <source>
        <dbReference type="EMBL" id="KAK6535617.1"/>
    </source>
</evidence>
<evidence type="ECO:0008006" key="3">
    <source>
        <dbReference type="Google" id="ProtNLM"/>
    </source>
</evidence>
<reference evidence="1 2" key="1">
    <citation type="submission" date="2019-10" db="EMBL/GenBank/DDBJ databases">
        <authorList>
            <person name="Palmer J.M."/>
        </authorList>
    </citation>
    <scope>NUCLEOTIDE SEQUENCE [LARGE SCALE GENOMIC DNA]</scope>
    <source>
        <strain evidence="1 2">TWF694</strain>
    </source>
</reference>
<protein>
    <recommendedName>
        <fullName evidence="3">Methyltransferase domain-containing protein</fullName>
    </recommendedName>
</protein>
<name>A0AAV9X4F7_9PEZI</name>
<proteinExistence type="predicted"/>
<dbReference type="CDD" id="cd02440">
    <property type="entry name" value="AdoMet_MTases"/>
    <property type="match status" value="1"/>
</dbReference>
<dbReference type="Proteomes" id="UP001365542">
    <property type="component" value="Unassembled WGS sequence"/>
</dbReference>
<keyword evidence="2" id="KW-1185">Reference proteome</keyword>
<evidence type="ECO:0000313" key="2">
    <source>
        <dbReference type="Proteomes" id="UP001365542"/>
    </source>
</evidence>
<comment type="caution">
    <text evidence="1">The sequence shown here is derived from an EMBL/GenBank/DDBJ whole genome shotgun (WGS) entry which is preliminary data.</text>
</comment>
<accession>A0AAV9X4F7</accession>
<dbReference type="Gene3D" id="3.40.50.150">
    <property type="entry name" value="Vaccinia Virus protein VP39"/>
    <property type="match status" value="1"/>
</dbReference>